<accession>A0ABM9P6M5</accession>
<gene>
    <name evidence="2" type="ORF">T190423A01A_110065</name>
</gene>
<evidence type="ECO:0008006" key="4">
    <source>
        <dbReference type="Google" id="ProtNLM"/>
    </source>
</evidence>
<keyword evidence="1" id="KW-0472">Membrane</keyword>
<evidence type="ECO:0000313" key="2">
    <source>
        <dbReference type="EMBL" id="CAL2101175.1"/>
    </source>
</evidence>
<evidence type="ECO:0000313" key="3">
    <source>
        <dbReference type="Proteomes" id="UP001497527"/>
    </source>
</evidence>
<feature type="transmembrane region" description="Helical" evidence="1">
    <location>
        <begin position="78"/>
        <end position="100"/>
    </location>
</feature>
<evidence type="ECO:0000256" key="1">
    <source>
        <dbReference type="SAM" id="Phobius"/>
    </source>
</evidence>
<dbReference type="Proteomes" id="UP001497527">
    <property type="component" value="Unassembled WGS sequence"/>
</dbReference>
<keyword evidence="3" id="KW-1185">Reference proteome</keyword>
<feature type="transmembrane region" description="Helical" evidence="1">
    <location>
        <begin position="121"/>
        <end position="139"/>
    </location>
</feature>
<dbReference type="Pfam" id="PF13160">
    <property type="entry name" value="DUF3995"/>
    <property type="match status" value="1"/>
</dbReference>
<dbReference type="InterPro" id="IPR025058">
    <property type="entry name" value="DUF3995"/>
</dbReference>
<reference evidence="2 3" key="1">
    <citation type="submission" date="2024-05" db="EMBL/GenBank/DDBJ databases">
        <authorList>
            <person name="Duchaud E."/>
        </authorList>
    </citation>
    <scope>NUCLEOTIDE SEQUENCE [LARGE SCALE GENOMIC DNA]</scope>
    <source>
        <strain evidence="2">Ena-SAMPLE-TAB-13-05-2024-13:56:06:370-140308</strain>
    </source>
</reference>
<feature type="transmembrane region" description="Helical" evidence="1">
    <location>
        <begin position="45"/>
        <end position="66"/>
    </location>
</feature>
<comment type="caution">
    <text evidence="2">The sequence shown here is derived from an EMBL/GenBank/DDBJ whole genome shotgun (WGS) entry which is preliminary data.</text>
</comment>
<keyword evidence="1" id="KW-1133">Transmembrane helix</keyword>
<dbReference type="EMBL" id="CAXJIO010000002">
    <property type="protein sequence ID" value="CAL2101175.1"/>
    <property type="molecule type" value="Genomic_DNA"/>
</dbReference>
<feature type="transmembrane region" description="Helical" evidence="1">
    <location>
        <begin position="6"/>
        <end position="25"/>
    </location>
</feature>
<proteinExistence type="predicted"/>
<dbReference type="RefSeq" id="WP_348713777.1">
    <property type="nucleotide sequence ID" value="NZ_CAXJIO010000002.1"/>
</dbReference>
<organism evidence="2 3">
    <name type="scientific">Tenacibaculum polynesiense</name>
    <dbReference type="NCBI Taxonomy" id="3137857"/>
    <lineage>
        <taxon>Bacteria</taxon>
        <taxon>Pseudomonadati</taxon>
        <taxon>Bacteroidota</taxon>
        <taxon>Flavobacteriia</taxon>
        <taxon>Flavobacteriales</taxon>
        <taxon>Flavobacteriaceae</taxon>
        <taxon>Tenacibaculum</taxon>
    </lineage>
</organism>
<keyword evidence="1" id="KW-0812">Transmembrane</keyword>
<name>A0ABM9P6M5_9FLAO</name>
<protein>
    <recommendedName>
        <fullName evidence="4">DUF3995 domain-containing protein</fullName>
    </recommendedName>
</protein>
<sequence length="141" mass="15973">MIYFLGVISVLILFFISGVHFYWAFGGKWGVADVLPTKNKDQKVLSPPMIATLLVALVMMVFAIVYSEKVGLVSLTVFPNWLQIYGIYIIASIFIIRAIGEFKYVGFFKRIRDTRFAKNDTQYFSPLCLFLGIIGLLLSTL</sequence>